<dbReference type="InterPro" id="IPR012902">
    <property type="entry name" value="N_methyl_site"/>
</dbReference>
<name>A0A2T9J7Q9_9CAUL</name>
<comment type="PTM">
    <text evidence="9">Cleaved by prepilin peptidase.</text>
</comment>
<reference evidence="11 12" key="1">
    <citation type="submission" date="2018-04" db="EMBL/GenBank/DDBJ databases">
        <title>The genome sequence of Caulobacter sp. 736.</title>
        <authorList>
            <person name="Gao J."/>
            <person name="Sun J."/>
        </authorList>
    </citation>
    <scope>NUCLEOTIDE SEQUENCE [LARGE SCALE GENOMIC DNA]</scope>
    <source>
        <strain evidence="11 12">736</strain>
    </source>
</reference>
<evidence type="ECO:0000256" key="3">
    <source>
        <dbReference type="ARBA" id="ARBA00022475"/>
    </source>
</evidence>
<evidence type="ECO:0000256" key="8">
    <source>
        <dbReference type="ARBA" id="ARBA00023136"/>
    </source>
</evidence>
<sequence>MPRARSEAGFTLIELLVALAIFSLAVLALLNLAGENTRAGGRLSDRVLAEVVLDNRAVEALASASPLAIGRSSGVETAGGRPWAWTRQVSRTADPAIVRVDIAVAAPRSRAPLVQASLFRGAR</sequence>
<dbReference type="Gene3D" id="3.30.1300.30">
    <property type="entry name" value="GSPII I/J protein-like"/>
    <property type="match status" value="1"/>
</dbReference>
<gene>
    <name evidence="11" type="primary">gspI</name>
    <name evidence="11" type="ORF">DDF65_16775</name>
</gene>
<proteinExistence type="inferred from homology"/>
<evidence type="ECO:0000313" key="12">
    <source>
        <dbReference type="Proteomes" id="UP000244913"/>
    </source>
</evidence>
<dbReference type="AlphaFoldDB" id="A0A2T9J7Q9"/>
<dbReference type="InterPro" id="IPR045584">
    <property type="entry name" value="Pilin-like"/>
</dbReference>
<dbReference type="InterPro" id="IPR010052">
    <property type="entry name" value="T2SS_protein-GspI"/>
</dbReference>
<comment type="subcellular location">
    <subcellularLocation>
        <location evidence="1 9">Cell inner membrane</location>
        <topology evidence="1 9">Single-pass membrane protein</topology>
    </subcellularLocation>
</comment>
<dbReference type="NCBIfam" id="TIGR01707">
    <property type="entry name" value="gspI"/>
    <property type="match status" value="1"/>
</dbReference>
<dbReference type="EMBL" id="QDKP01000049">
    <property type="protein sequence ID" value="PVM77576.1"/>
    <property type="molecule type" value="Genomic_DNA"/>
</dbReference>
<keyword evidence="4 9" id="KW-0488">Methylation</keyword>
<comment type="caution">
    <text evidence="11">The sequence shown here is derived from an EMBL/GenBank/DDBJ whole genome shotgun (WGS) entry which is preliminary data.</text>
</comment>
<dbReference type="GO" id="GO:0005886">
    <property type="term" value="C:plasma membrane"/>
    <property type="evidence" value="ECO:0007669"/>
    <property type="project" value="UniProtKB-SubCell"/>
</dbReference>
<protein>
    <recommendedName>
        <fullName evidence="9">Type II secretion system protein I</fullName>
        <shortName evidence="9">T2SS minor pseudopilin I</shortName>
    </recommendedName>
</protein>
<dbReference type="Pfam" id="PF02501">
    <property type="entry name" value="T2SSI"/>
    <property type="match status" value="1"/>
</dbReference>
<feature type="domain" description="Type II secretion system protein GspI C-terminal" evidence="10">
    <location>
        <begin position="43"/>
        <end position="119"/>
    </location>
</feature>
<dbReference type="InterPro" id="IPR003413">
    <property type="entry name" value="T2SS_GspI_C"/>
</dbReference>
<evidence type="ECO:0000256" key="4">
    <source>
        <dbReference type="ARBA" id="ARBA00022481"/>
    </source>
</evidence>
<keyword evidence="12" id="KW-1185">Reference proteome</keyword>
<dbReference type="Pfam" id="PF07963">
    <property type="entry name" value="N_methyl"/>
    <property type="match status" value="1"/>
</dbReference>
<dbReference type="PANTHER" id="PTHR38779">
    <property type="entry name" value="TYPE II SECRETION SYSTEM PROTEIN I-RELATED"/>
    <property type="match status" value="1"/>
</dbReference>
<keyword evidence="6 9" id="KW-0812">Transmembrane</keyword>
<organism evidence="11 12">
    <name type="scientific">Caulobacter radicis</name>
    <dbReference type="NCBI Taxonomy" id="2172650"/>
    <lineage>
        <taxon>Bacteria</taxon>
        <taxon>Pseudomonadati</taxon>
        <taxon>Pseudomonadota</taxon>
        <taxon>Alphaproteobacteria</taxon>
        <taxon>Caulobacterales</taxon>
        <taxon>Caulobacteraceae</taxon>
        <taxon>Caulobacter</taxon>
    </lineage>
</organism>
<dbReference type="PROSITE" id="PS00409">
    <property type="entry name" value="PROKAR_NTER_METHYL"/>
    <property type="match status" value="1"/>
</dbReference>
<accession>A0A2T9J7Q9</accession>
<evidence type="ECO:0000256" key="1">
    <source>
        <dbReference type="ARBA" id="ARBA00004377"/>
    </source>
</evidence>
<evidence type="ECO:0000256" key="9">
    <source>
        <dbReference type="RuleBase" id="RU368030"/>
    </source>
</evidence>
<comment type="function">
    <text evidence="9">Component of the type II secretion system required for the energy-dependent secretion of extracellular factors such as proteases and toxins from the periplasm.</text>
</comment>
<dbReference type="NCBIfam" id="TIGR02532">
    <property type="entry name" value="IV_pilin_GFxxxE"/>
    <property type="match status" value="1"/>
</dbReference>
<evidence type="ECO:0000256" key="7">
    <source>
        <dbReference type="ARBA" id="ARBA00022989"/>
    </source>
</evidence>
<evidence type="ECO:0000259" key="10">
    <source>
        <dbReference type="Pfam" id="PF02501"/>
    </source>
</evidence>
<dbReference type="Proteomes" id="UP000244913">
    <property type="component" value="Unassembled WGS sequence"/>
</dbReference>
<comment type="similarity">
    <text evidence="2 9">Belongs to the GSP I family.</text>
</comment>
<keyword evidence="5 9" id="KW-0997">Cell inner membrane</keyword>
<keyword evidence="7 9" id="KW-1133">Transmembrane helix</keyword>
<keyword evidence="3" id="KW-1003">Cell membrane</keyword>
<feature type="transmembrane region" description="Helical" evidence="9">
    <location>
        <begin position="12"/>
        <end position="33"/>
    </location>
</feature>
<evidence type="ECO:0000313" key="11">
    <source>
        <dbReference type="EMBL" id="PVM77576.1"/>
    </source>
</evidence>
<dbReference type="GO" id="GO:0015627">
    <property type="term" value="C:type II protein secretion system complex"/>
    <property type="evidence" value="ECO:0007669"/>
    <property type="project" value="UniProtKB-UniRule"/>
</dbReference>
<evidence type="ECO:0000256" key="2">
    <source>
        <dbReference type="ARBA" id="ARBA00008358"/>
    </source>
</evidence>
<evidence type="ECO:0000256" key="5">
    <source>
        <dbReference type="ARBA" id="ARBA00022519"/>
    </source>
</evidence>
<keyword evidence="8 9" id="KW-0472">Membrane</keyword>
<evidence type="ECO:0000256" key="6">
    <source>
        <dbReference type="ARBA" id="ARBA00022692"/>
    </source>
</evidence>
<comment type="subunit">
    <text evidence="9">Type II secretion is composed of four main components: the outer membrane complex, the inner membrane complex, the cytoplasmic secretion ATPase and the periplasm-spanning pseudopilus.</text>
</comment>
<dbReference type="PANTHER" id="PTHR38779:SF2">
    <property type="entry name" value="TYPE II SECRETION SYSTEM PROTEIN I-RELATED"/>
    <property type="match status" value="1"/>
</dbReference>
<dbReference type="GO" id="GO:0015628">
    <property type="term" value="P:protein secretion by the type II secretion system"/>
    <property type="evidence" value="ECO:0007669"/>
    <property type="project" value="UniProtKB-UniRule"/>
</dbReference>
<dbReference type="SUPFAM" id="SSF54523">
    <property type="entry name" value="Pili subunits"/>
    <property type="match status" value="1"/>
</dbReference>